<sequence length="66" mass="7527">MGTKSKFYKRKSESGLAAPTKNLQVTSNETTARIFNSVRDFSDPFAKQKVASELYRSILKMWELPP</sequence>
<name>A0A828Y500_9LEPT</name>
<gene>
    <name evidence="1" type="ORF">LEP1GSC131_4100</name>
</gene>
<comment type="caution">
    <text evidence="1">The sequence shown here is derived from an EMBL/GenBank/DDBJ whole genome shotgun (WGS) entry which is preliminary data.</text>
</comment>
<evidence type="ECO:0000313" key="1">
    <source>
        <dbReference type="EMBL" id="EKO49660.1"/>
    </source>
</evidence>
<dbReference type="Proteomes" id="UP000006339">
    <property type="component" value="Unassembled WGS sequence"/>
</dbReference>
<dbReference type="AlphaFoldDB" id="A0A828Y500"/>
<keyword evidence="2" id="KW-1185">Reference proteome</keyword>
<dbReference type="EMBL" id="AKWH02000079">
    <property type="protein sequence ID" value="EKO49660.1"/>
    <property type="molecule type" value="Genomic_DNA"/>
</dbReference>
<accession>A0A828Y500</accession>
<organism evidence="1 2">
    <name type="scientific">Leptospira kirschneri str. 200802841</name>
    <dbReference type="NCBI Taxonomy" id="1193047"/>
    <lineage>
        <taxon>Bacteria</taxon>
        <taxon>Pseudomonadati</taxon>
        <taxon>Spirochaetota</taxon>
        <taxon>Spirochaetia</taxon>
        <taxon>Leptospirales</taxon>
        <taxon>Leptospiraceae</taxon>
        <taxon>Leptospira</taxon>
    </lineage>
</organism>
<proteinExistence type="predicted"/>
<reference evidence="1" key="1">
    <citation type="submission" date="2012-10" db="EMBL/GenBank/DDBJ databases">
        <authorList>
            <person name="Harkins D.M."/>
            <person name="Durkin A.S."/>
            <person name="Brinkac L.M."/>
            <person name="Selengut J.D."/>
            <person name="Sanka R."/>
            <person name="DePew J."/>
            <person name="Purushe J."/>
            <person name="Picardeau M."/>
            <person name="Werts C."/>
            <person name="Goarant C."/>
            <person name="Vinetz J.M."/>
            <person name="Sutton G.G."/>
            <person name="Nelson W.C."/>
            <person name="Fouts D.E."/>
        </authorList>
    </citation>
    <scope>NUCLEOTIDE SEQUENCE [LARGE SCALE GENOMIC DNA]</scope>
    <source>
        <strain evidence="1">200802841</strain>
    </source>
</reference>
<protein>
    <submittedName>
        <fullName evidence="1">Uncharacterized protein</fullName>
    </submittedName>
</protein>
<evidence type="ECO:0000313" key="2">
    <source>
        <dbReference type="Proteomes" id="UP000006339"/>
    </source>
</evidence>